<evidence type="ECO:0000313" key="15">
    <source>
        <dbReference type="Proteomes" id="UP000310708"/>
    </source>
</evidence>
<dbReference type="InterPro" id="IPR039727">
    <property type="entry name" value="SE/Ars2"/>
</dbReference>
<dbReference type="GO" id="GO:0016604">
    <property type="term" value="C:nuclear body"/>
    <property type="evidence" value="ECO:0007669"/>
    <property type="project" value="TreeGrafter"/>
</dbReference>
<dbReference type="GO" id="GO:0003676">
    <property type="term" value="F:nucleic acid binding"/>
    <property type="evidence" value="ECO:0007669"/>
    <property type="project" value="InterPro"/>
</dbReference>
<comment type="caution">
    <text evidence="7">The sequence shown here is derived from an EMBL/GenBank/DDBJ whole genome shotgun (WGS) entry which is preliminary data.</text>
</comment>
<dbReference type="OrthoDB" id="342064at2759"/>
<dbReference type="PANTHER" id="PTHR13165">
    <property type="entry name" value="ARSENITE-RESISTANCE PROTEIN 2"/>
    <property type="match status" value="1"/>
</dbReference>
<gene>
    <name evidence="10" type="ORF">E3Q01_03920</name>
    <name evidence="9" type="ORF">E3Q02_03959</name>
    <name evidence="8" type="ORF">E3Q03_03792</name>
    <name evidence="7" type="ORF">E3Q17_03860</name>
    <name evidence="6" type="ORF">E3Q22_01982</name>
</gene>
<evidence type="ECO:0000256" key="1">
    <source>
        <dbReference type="ARBA" id="ARBA00004123"/>
    </source>
</evidence>
<dbReference type="InterPro" id="IPR021933">
    <property type="entry name" value="SERRATE/Ars2_N"/>
</dbReference>
<evidence type="ECO:0000259" key="5">
    <source>
        <dbReference type="PROSITE" id="PS00028"/>
    </source>
</evidence>
<evidence type="ECO:0000256" key="2">
    <source>
        <dbReference type="ARBA" id="ARBA00005407"/>
    </source>
</evidence>
<dbReference type="GO" id="GO:0031047">
    <property type="term" value="P:regulatory ncRNA-mediated gene silencing"/>
    <property type="evidence" value="ECO:0007669"/>
    <property type="project" value="UniProtKB-ARBA"/>
</dbReference>
<sequence>MSYHHQNEESNPINPKSLDYLINYKDYQFYLKLSKQFALLDDKESCYLSYQEYKRDYLSRQYFTLFLQQKSKPWFQEKYYDSFKELRNKLRIKGWNNNPNTFITNLNDGHYDSISYDKPPDSRKKLPQEKYLTLPYTLDPPENPQIFIKSIPPDLSREKLEDFLNTIPGFDYLAISDPQPAKRFHRTGWINFNKSVDVNELLETTLKNPKIDDFTLFLTKTDQPITTKARVAPGITNSPDRLRQDLSNIRKLTTHLESIYNNLNTQSNDPISISDHINNRIKHLNIVDDIQRIKKELDFYILYLRQAFNSCYYSASINDFKEELQRKSSMFYRETDNDYADQSDDRISPQDNWIKNLDEKISIIIDQNLDYTKIGGIDYDKEVSLVANKLVKKEDENKFRCLECTKLFRALEFIEKHILNKHDHLVSSDNLIDLQAFNNFLADPHKILPPTDLPASMNRRIPAKQYQQSIQSSSQFTSNKRSYDDHHNSQNKRYKSAGIPAWTQSVPQHTLPPSYREAPLNNYKSQPSQASNLPKPPPPPGAKLDPRAQSNNTYEDLDTVAGGDDVELQY</sequence>
<evidence type="ECO:0000256" key="4">
    <source>
        <dbReference type="SAM" id="MobiDB-lite"/>
    </source>
</evidence>
<feature type="compositionally biased region" description="Low complexity" evidence="4">
    <location>
        <begin position="465"/>
        <end position="478"/>
    </location>
</feature>
<feature type="region of interest" description="Disordered" evidence="4">
    <location>
        <begin position="464"/>
        <end position="570"/>
    </location>
</feature>
<dbReference type="InterPro" id="IPR007042">
    <property type="entry name" value="SERRATE/Ars2_C"/>
</dbReference>
<dbReference type="EMBL" id="SPRX01000068">
    <property type="protein sequence ID" value="TIC62523.1"/>
    <property type="molecule type" value="Genomic_DNA"/>
</dbReference>
<dbReference type="Proteomes" id="UP000310685">
    <property type="component" value="Unassembled WGS sequence"/>
</dbReference>
<feature type="compositionally biased region" description="Polar residues" evidence="4">
    <location>
        <begin position="522"/>
        <end position="532"/>
    </location>
</feature>
<evidence type="ECO:0000313" key="13">
    <source>
        <dbReference type="Proteomes" id="UP000309601"/>
    </source>
</evidence>
<evidence type="ECO:0000313" key="10">
    <source>
        <dbReference type="EMBL" id="TIC62523.1"/>
    </source>
</evidence>
<comment type="subcellular location">
    <subcellularLocation>
        <location evidence="1">Nucleus</location>
    </subcellularLocation>
</comment>
<dbReference type="AlphaFoldDB" id="A0A4T0T9P5"/>
<dbReference type="Pfam" id="PF04959">
    <property type="entry name" value="ARS2"/>
    <property type="match status" value="1"/>
</dbReference>
<dbReference type="Proteomes" id="UP000305362">
    <property type="component" value="Unassembled WGS sequence"/>
</dbReference>
<evidence type="ECO:0000313" key="12">
    <source>
        <dbReference type="Proteomes" id="UP000307169"/>
    </source>
</evidence>
<evidence type="ECO:0000313" key="9">
    <source>
        <dbReference type="EMBL" id="TIC61340.1"/>
    </source>
</evidence>
<evidence type="ECO:0000313" key="7">
    <source>
        <dbReference type="EMBL" id="TIB96427.1"/>
    </source>
</evidence>
<dbReference type="EMBL" id="SPRW01000063">
    <property type="protein sequence ID" value="TIC61340.1"/>
    <property type="molecule type" value="Genomic_DNA"/>
</dbReference>
<dbReference type="GO" id="GO:0016070">
    <property type="term" value="P:RNA metabolic process"/>
    <property type="evidence" value="ECO:0007669"/>
    <property type="project" value="UniProtKB-ARBA"/>
</dbReference>
<organism evidence="7 12">
    <name type="scientific">Wallemia mellicola</name>
    <dbReference type="NCBI Taxonomy" id="1708541"/>
    <lineage>
        <taxon>Eukaryota</taxon>
        <taxon>Fungi</taxon>
        <taxon>Dikarya</taxon>
        <taxon>Basidiomycota</taxon>
        <taxon>Wallemiomycotina</taxon>
        <taxon>Wallemiomycetes</taxon>
        <taxon>Wallemiales</taxon>
        <taxon>Wallemiaceae</taxon>
        <taxon>Wallemia</taxon>
    </lineage>
</organism>
<dbReference type="Proteomes" id="UP000310708">
    <property type="component" value="Unassembled WGS sequence"/>
</dbReference>
<dbReference type="EMBL" id="SPRC01000017">
    <property type="protein sequence ID" value="TIB80311.1"/>
    <property type="molecule type" value="Genomic_DNA"/>
</dbReference>
<dbReference type="Pfam" id="PF12066">
    <property type="entry name" value="SERRATE_Ars2_N"/>
    <property type="match status" value="1"/>
</dbReference>
<evidence type="ECO:0000313" key="11">
    <source>
        <dbReference type="Proteomes" id="UP000305362"/>
    </source>
</evidence>
<reference evidence="11 12" key="1">
    <citation type="submission" date="2019-03" db="EMBL/GenBank/DDBJ databases">
        <title>Sequencing 25 genomes of Wallemia mellicola.</title>
        <authorList>
            <person name="Gostincar C."/>
        </authorList>
    </citation>
    <scope>NUCLEOTIDE SEQUENCE [LARGE SCALE GENOMIC DNA]</scope>
    <source>
        <strain evidence="7 12">EXF-1262</strain>
        <strain evidence="9 13">EXF-1274</strain>
        <strain evidence="8 11">EXF-1277</strain>
        <strain evidence="6 14">EXF-6152</strain>
        <strain evidence="10 15">EXF-757</strain>
    </source>
</reference>
<accession>A0A4T0T9P5</accession>
<dbReference type="EMBL" id="SPRH01000064">
    <property type="protein sequence ID" value="TIB96427.1"/>
    <property type="molecule type" value="Genomic_DNA"/>
</dbReference>
<comment type="similarity">
    <text evidence="2">Belongs to the ARS2 family.</text>
</comment>
<name>A0A4T0T9P5_9BASI</name>
<dbReference type="InterPro" id="IPR035979">
    <property type="entry name" value="RBD_domain_sf"/>
</dbReference>
<evidence type="ECO:0000313" key="14">
    <source>
        <dbReference type="Proteomes" id="UP000310685"/>
    </source>
</evidence>
<evidence type="ECO:0000256" key="3">
    <source>
        <dbReference type="ARBA" id="ARBA00023242"/>
    </source>
</evidence>
<dbReference type="InterPro" id="IPR013087">
    <property type="entry name" value="Znf_C2H2_type"/>
</dbReference>
<evidence type="ECO:0000313" key="6">
    <source>
        <dbReference type="EMBL" id="TIB80311.1"/>
    </source>
</evidence>
<keyword evidence="3" id="KW-0539">Nucleus</keyword>
<dbReference type="PROSITE" id="PS00028">
    <property type="entry name" value="ZINC_FINGER_C2H2_1"/>
    <property type="match status" value="1"/>
</dbReference>
<protein>
    <recommendedName>
        <fullName evidence="5">C2H2-type domain-containing protein</fullName>
    </recommendedName>
</protein>
<dbReference type="Proteomes" id="UP000309601">
    <property type="component" value="Unassembled WGS sequence"/>
</dbReference>
<feature type="domain" description="C2H2-type" evidence="5">
    <location>
        <begin position="401"/>
        <end position="422"/>
    </location>
</feature>
<proteinExistence type="inferred from homology"/>
<dbReference type="EMBL" id="SPRV01000060">
    <property type="protein sequence ID" value="TIC59491.1"/>
    <property type="molecule type" value="Genomic_DNA"/>
</dbReference>
<dbReference type="Proteomes" id="UP000307169">
    <property type="component" value="Unassembled WGS sequence"/>
</dbReference>
<evidence type="ECO:0000313" key="8">
    <source>
        <dbReference type="EMBL" id="TIC59491.1"/>
    </source>
</evidence>
<dbReference type="SUPFAM" id="SSF54928">
    <property type="entry name" value="RNA-binding domain, RBD"/>
    <property type="match status" value="1"/>
</dbReference>
<dbReference type="PANTHER" id="PTHR13165:SF0">
    <property type="entry name" value="SERRATE RNA EFFECTOR MOLECULE HOMOLOG"/>
    <property type="match status" value="1"/>
</dbReference>